<dbReference type="SMART" id="SM00320">
    <property type="entry name" value="WD40"/>
    <property type="match status" value="3"/>
</dbReference>
<dbReference type="EMBL" id="MU853755">
    <property type="protein sequence ID" value="KAK3945431.1"/>
    <property type="molecule type" value="Genomic_DNA"/>
</dbReference>
<dbReference type="PROSITE" id="PS00678">
    <property type="entry name" value="WD_REPEATS_1"/>
    <property type="match status" value="1"/>
</dbReference>
<dbReference type="InterPro" id="IPR019775">
    <property type="entry name" value="WD40_repeat_CS"/>
</dbReference>
<dbReference type="Pfam" id="PF00400">
    <property type="entry name" value="WD40"/>
    <property type="match status" value="3"/>
</dbReference>
<dbReference type="AlphaFoldDB" id="A0AAN6NHY8"/>
<comment type="caution">
    <text evidence="4">The sequence shown here is derived from an EMBL/GenBank/DDBJ whole genome shotgun (WGS) entry which is preliminary data.</text>
</comment>
<gene>
    <name evidence="4" type="ORF">QBC46DRAFT_372218</name>
</gene>
<name>A0AAN6NHY8_9PEZI</name>
<dbReference type="InterPro" id="IPR039328">
    <property type="entry name" value="WDR89"/>
</dbReference>
<dbReference type="PANTHER" id="PTHR22889">
    <property type="entry name" value="WD REPEAT-CONTAINING PROTEIN 89"/>
    <property type="match status" value="1"/>
</dbReference>
<sequence length="342" mass="36946">MYMLSCTDGYEYPSEPGSPTYVLEVMPVAAGLAAIASDQSLCLFDPLRLNQGPIRKIRTNHGNLTCAKAYSVAESTVATTGEDGTVSFWDLRINDSNAQVHRIGGGGPSLLSLARAGQTDTLATGTELSDQLHQASIQIWDLRSAVAPKVQYDEVHSDDVTELVFHPENPALLLSGSTDGLVNICDTRISDEDEVVIQAFNHGSIHHAGFLNTTEVYALSHDEKFALYDMAEDQIEKGAATQDFGDARAQLQCQYVANVFPKLNGAGAIIGAGSQDKELFQLIHLSRTGVEGVRWNFDAETVVGLPGAHGNEIVRSFCFYDEHQLAITAGEDGCIKAWRPSS</sequence>
<dbReference type="InterPro" id="IPR001680">
    <property type="entry name" value="WD40_rpt"/>
</dbReference>
<dbReference type="Proteomes" id="UP001303473">
    <property type="component" value="Unassembled WGS sequence"/>
</dbReference>
<organism evidence="4 5">
    <name type="scientific">Diplogelasinospora grovesii</name>
    <dbReference type="NCBI Taxonomy" id="303347"/>
    <lineage>
        <taxon>Eukaryota</taxon>
        <taxon>Fungi</taxon>
        <taxon>Dikarya</taxon>
        <taxon>Ascomycota</taxon>
        <taxon>Pezizomycotina</taxon>
        <taxon>Sordariomycetes</taxon>
        <taxon>Sordariomycetidae</taxon>
        <taxon>Sordariales</taxon>
        <taxon>Diplogelasinosporaceae</taxon>
        <taxon>Diplogelasinospora</taxon>
    </lineage>
</organism>
<proteinExistence type="predicted"/>
<evidence type="ECO:0000256" key="2">
    <source>
        <dbReference type="ARBA" id="ARBA00022737"/>
    </source>
</evidence>
<protein>
    <submittedName>
        <fullName evidence="4">WD40-repeat-containing domain protein</fullName>
    </submittedName>
</protein>
<dbReference type="PANTHER" id="PTHR22889:SF0">
    <property type="entry name" value="WD REPEAT-CONTAINING PROTEIN 89"/>
    <property type="match status" value="1"/>
</dbReference>
<dbReference type="PROSITE" id="PS50082">
    <property type="entry name" value="WD_REPEATS_2"/>
    <property type="match status" value="1"/>
</dbReference>
<keyword evidence="5" id="KW-1185">Reference proteome</keyword>
<evidence type="ECO:0000256" key="1">
    <source>
        <dbReference type="ARBA" id="ARBA00022574"/>
    </source>
</evidence>
<keyword evidence="1 3" id="KW-0853">WD repeat</keyword>
<dbReference type="InterPro" id="IPR015943">
    <property type="entry name" value="WD40/YVTN_repeat-like_dom_sf"/>
</dbReference>
<keyword evidence="2" id="KW-0677">Repeat</keyword>
<evidence type="ECO:0000313" key="5">
    <source>
        <dbReference type="Proteomes" id="UP001303473"/>
    </source>
</evidence>
<evidence type="ECO:0000256" key="3">
    <source>
        <dbReference type="PROSITE-ProRule" id="PRU00221"/>
    </source>
</evidence>
<reference evidence="5" key="1">
    <citation type="journal article" date="2023" name="Mol. Phylogenet. Evol.">
        <title>Genome-scale phylogeny and comparative genomics of the fungal order Sordariales.</title>
        <authorList>
            <person name="Hensen N."/>
            <person name="Bonometti L."/>
            <person name="Westerberg I."/>
            <person name="Brannstrom I.O."/>
            <person name="Guillou S."/>
            <person name="Cros-Aarteil S."/>
            <person name="Calhoun S."/>
            <person name="Haridas S."/>
            <person name="Kuo A."/>
            <person name="Mondo S."/>
            <person name="Pangilinan J."/>
            <person name="Riley R."/>
            <person name="LaButti K."/>
            <person name="Andreopoulos B."/>
            <person name="Lipzen A."/>
            <person name="Chen C."/>
            <person name="Yan M."/>
            <person name="Daum C."/>
            <person name="Ng V."/>
            <person name="Clum A."/>
            <person name="Steindorff A."/>
            <person name="Ohm R.A."/>
            <person name="Martin F."/>
            <person name="Silar P."/>
            <person name="Natvig D.O."/>
            <person name="Lalanne C."/>
            <person name="Gautier V."/>
            <person name="Ament-Velasquez S.L."/>
            <person name="Kruys A."/>
            <person name="Hutchinson M.I."/>
            <person name="Powell A.J."/>
            <person name="Barry K."/>
            <person name="Miller A.N."/>
            <person name="Grigoriev I.V."/>
            <person name="Debuchy R."/>
            <person name="Gladieux P."/>
            <person name="Hiltunen Thoren M."/>
            <person name="Johannesson H."/>
        </authorList>
    </citation>
    <scope>NUCLEOTIDE SEQUENCE [LARGE SCALE GENOMIC DNA]</scope>
    <source>
        <strain evidence="5">CBS 340.73</strain>
    </source>
</reference>
<dbReference type="Gene3D" id="2.130.10.10">
    <property type="entry name" value="YVTN repeat-like/Quinoprotein amine dehydrogenase"/>
    <property type="match status" value="1"/>
</dbReference>
<dbReference type="SUPFAM" id="SSF50978">
    <property type="entry name" value="WD40 repeat-like"/>
    <property type="match status" value="1"/>
</dbReference>
<accession>A0AAN6NHY8</accession>
<evidence type="ECO:0000313" key="4">
    <source>
        <dbReference type="EMBL" id="KAK3945431.1"/>
    </source>
</evidence>
<dbReference type="InterPro" id="IPR036322">
    <property type="entry name" value="WD40_repeat_dom_sf"/>
</dbReference>
<feature type="repeat" description="WD" evidence="3">
    <location>
        <begin position="58"/>
        <end position="99"/>
    </location>
</feature>